<protein>
    <submittedName>
        <fullName evidence="2">Uncharacterized protein</fullName>
    </submittedName>
</protein>
<name>A0AAJ0BRK8_9PEZI</name>
<sequence>MATVRTYILAPNFQYKPSGPIQIGNIIADPFRPTKPLSTLPADGPRPPTSTITERDHELSRSKGHAFSAGIWAHFLSSVGGGVSADHGRDSVREFSIDELVTRYLRDEPADDDAELMRRLAEPRVRAAVKAGLFGRQPVYLISGVKIARGLSVRSELRRTVGGGVGVTVPVTAGVSVGGEVKGERRDGIASSFRAVEDVVFAYQVHVVRVKGRRMDAAVVDVFESDAAFLHGEEEGGEGHEGVAVSVGLAGVEDLREGEDEDSNVVIDSCEFVDADGVSCLCITAKGG</sequence>
<dbReference type="RefSeq" id="XP_060278052.1">
    <property type="nucleotide sequence ID" value="XM_060425078.1"/>
</dbReference>
<accession>A0AAJ0BRK8</accession>
<dbReference type="EMBL" id="MU839049">
    <property type="protein sequence ID" value="KAK1761839.1"/>
    <property type="molecule type" value="Genomic_DNA"/>
</dbReference>
<evidence type="ECO:0000313" key="3">
    <source>
        <dbReference type="Proteomes" id="UP001244011"/>
    </source>
</evidence>
<gene>
    <name evidence="2" type="ORF">QBC33DRAFT_462612</name>
</gene>
<comment type="caution">
    <text evidence="2">The sequence shown here is derived from an EMBL/GenBank/DDBJ whole genome shotgun (WGS) entry which is preliminary data.</text>
</comment>
<dbReference type="Proteomes" id="UP001244011">
    <property type="component" value="Unassembled WGS sequence"/>
</dbReference>
<keyword evidence="3" id="KW-1185">Reference proteome</keyword>
<evidence type="ECO:0000256" key="1">
    <source>
        <dbReference type="SAM" id="MobiDB-lite"/>
    </source>
</evidence>
<dbReference type="GeneID" id="85308265"/>
<evidence type="ECO:0000313" key="2">
    <source>
        <dbReference type="EMBL" id="KAK1761839.1"/>
    </source>
</evidence>
<dbReference type="AlphaFoldDB" id="A0AAJ0BRK8"/>
<proteinExistence type="predicted"/>
<feature type="region of interest" description="Disordered" evidence="1">
    <location>
        <begin position="35"/>
        <end position="57"/>
    </location>
</feature>
<reference evidence="2" key="1">
    <citation type="submission" date="2023-06" db="EMBL/GenBank/DDBJ databases">
        <title>Genome-scale phylogeny and comparative genomics of the fungal order Sordariales.</title>
        <authorList>
            <consortium name="Lawrence Berkeley National Laboratory"/>
            <person name="Hensen N."/>
            <person name="Bonometti L."/>
            <person name="Westerberg I."/>
            <person name="Brannstrom I.O."/>
            <person name="Guillou S."/>
            <person name="Cros-Aarteil S."/>
            <person name="Calhoun S."/>
            <person name="Haridas S."/>
            <person name="Kuo A."/>
            <person name="Mondo S."/>
            <person name="Pangilinan J."/>
            <person name="Riley R."/>
            <person name="Labutti K."/>
            <person name="Andreopoulos B."/>
            <person name="Lipzen A."/>
            <person name="Chen C."/>
            <person name="Yanf M."/>
            <person name="Daum C."/>
            <person name="Ng V."/>
            <person name="Clum A."/>
            <person name="Steindorff A."/>
            <person name="Ohm R."/>
            <person name="Martin F."/>
            <person name="Silar P."/>
            <person name="Natvig D."/>
            <person name="Lalanne C."/>
            <person name="Gautier V."/>
            <person name="Ament-Velasquez S.L."/>
            <person name="Kruys A."/>
            <person name="Hutchinson M.I."/>
            <person name="Powell A.J."/>
            <person name="Barry K."/>
            <person name="Miller A.N."/>
            <person name="Grigoriev I.V."/>
            <person name="Debuchy R."/>
            <person name="Gladieux P."/>
            <person name="Thoren M.H."/>
            <person name="Johannesson H."/>
        </authorList>
    </citation>
    <scope>NUCLEOTIDE SEQUENCE</scope>
    <source>
        <strain evidence="2">8032-3</strain>
    </source>
</reference>
<organism evidence="2 3">
    <name type="scientific">Phialemonium atrogriseum</name>
    <dbReference type="NCBI Taxonomy" id="1093897"/>
    <lineage>
        <taxon>Eukaryota</taxon>
        <taxon>Fungi</taxon>
        <taxon>Dikarya</taxon>
        <taxon>Ascomycota</taxon>
        <taxon>Pezizomycotina</taxon>
        <taxon>Sordariomycetes</taxon>
        <taxon>Sordariomycetidae</taxon>
        <taxon>Cephalothecales</taxon>
        <taxon>Cephalothecaceae</taxon>
        <taxon>Phialemonium</taxon>
    </lineage>
</organism>